<feature type="compositionally biased region" description="Polar residues" evidence="1">
    <location>
        <begin position="1"/>
        <end position="12"/>
    </location>
</feature>
<dbReference type="KEGG" id="nfl:COO91_04946"/>
<dbReference type="AlphaFoldDB" id="A0A2K8SU28"/>
<accession>A0A2K8SU28</accession>
<dbReference type="EMBL" id="CP024785">
    <property type="protein sequence ID" value="AUB38966.1"/>
    <property type="molecule type" value="Genomic_DNA"/>
</dbReference>
<dbReference type="Proteomes" id="UP000232003">
    <property type="component" value="Chromosome"/>
</dbReference>
<sequence>MSTKDNSNQTEFSIRDRKAQSKRQKAVQMNCFTHLGILNPENVQ</sequence>
<evidence type="ECO:0000313" key="2">
    <source>
        <dbReference type="EMBL" id="AUB38966.1"/>
    </source>
</evidence>
<protein>
    <submittedName>
        <fullName evidence="2">Uncharacterized protein</fullName>
    </submittedName>
</protein>
<feature type="region of interest" description="Disordered" evidence="1">
    <location>
        <begin position="1"/>
        <end position="22"/>
    </location>
</feature>
<evidence type="ECO:0000256" key="1">
    <source>
        <dbReference type="SAM" id="MobiDB-lite"/>
    </source>
</evidence>
<proteinExistence type="predicted"/>
<gene>
    <name evidence="2" type="ORF">COO91_04946</name>
</gene>
<keyword evidence="3" id="KW-1185">Reference proteome</keyword>
<organism evidence="2 3">
    <name type="scientific">Nostoc flagelliforme CCNUN1</name>
    <dbReference type="NCBI Taxonomy" id="2038116"/>
    <lineage>
        <taxon>Bacteria</taxon>
        <taxon>Bacillati</taxon>
        <taxon>Cyanobacteriota</taxon>
        <taxon>Cyanophyceae</taxon>
        <taxon>Nostocales</taxon>
        <taxon>Nostocaceae</taxon>
        <taxon>Nostoc</taxon>
    </lineage>
</organism>
<evidence type="ECO:0000313" key="3">
    <source>
        <dbReference type="Proteomes" id="UP000232003"/>
    </source>
</evidence>
<name>A0A2K8SU28_9NOSO</name>
<reference evidence="2 3" key="1">
    <citation type="submission" date="2017-11" db="EMBL/GenBank/DDBJ databases">
        <title>Complete genome of a free-living desiccation-tolerant cyanobacterium and its photosynthetic adaptation to extreme terrestrial habitat.</title>
        <authorList>
            <person name="Shang J."/>
        </authorList>
    </citation>
    <scope>NUCLEOTIDE SEQUENCE [LARGE SCALE GENOMIC DNA]</scope>
    <source>
        <strain evidence="2 3">CCNUN1</strain>
    </source>
</reference>